<feature type="compositionally biased region" description="Low complexity" evidence="1">
    <location>
        <begin position="79"/>
        <end position="89"/>
    </location>
</feature>
<dbReference type="Proteomes" id="UP000266005">
    <property type="component" value="Unassembled WGS sequence"/>
</dbReference>
<evidence type="ECO:0000256" key="2">
    <source>
        <dbReference type="SAM" id="SignalP"/>
    </source>
</evidence>
<evidence type="ECO:0000313" key="3">
    <source>
        <dbReference type="EMBL" id="RIJ34388.1"/>
    </source>
</evidence>
<reference evidence="4" key="1">
    <citation type="submission" date="2018-08" db="EMBL/GenBank/DDBJ databases">
        <title>Mucilaginibacter sp. MYSH2.</title>
        <authorList>
            <person name="Seo T."/>
        </authorList>
    </citation>
    <scope>NUCLEOTIDE SEQUENCE [LARGE SCALE GENOMIC DNA]</scope>
    <source>
        <strain evidence="4">KIRAN</strain>
    </source>
</reference>
<dbReference type="Pfam" id="PF11751">
    <property type="entry name" value="PorP_SprF"/>
    <property type="match status" value="1"/>
</dbReference>
<proteinExistence type="predicted"/>
<dbReference type="AlphaFoldDB" id="A0A399RTH7"/>
<organism evidence="3 4">
    <name type="scientific">Pontibacter oryzae</name>
    <dbReference type="NCBI Taxonomy" id="2304593"/>
    <lineage>
        <taxon>Bacteria</taxon>
        <taxon>Pseudomonadati</taxon>
        <taxon>Bacteroidota</taxon>
        <taxon>Cytophagia</taxon>
        <taxon>Cytophagales</taxon>
        <taxon>Hymenobacteraceae</taxon>
        <taxon>Pontibacter</taxon>
    </lineage>
</organism>
<dbReference type="EMBL" id="QWGE01000005">
    <property type="protein sequence ID" value="RIJ34388.1"/>
    <property type="molecule type" value="Genomic_DNA"/>
</dbReference>
<keyword evidence="4" id="KW-1185">Reference proteome</keyword>
<feature type="signal peptide" evidence="2">
    <location>
        <begin position="1"/>
        <end position="20"/>
    </location>
</feature>
<comment type="caution">
    <text evidence="3">The sequence shown here is derived from an EMBL/GenBank/DDBJ whole genome shotgun (WGS) entry which is preliminary data.</text>
</comment>
<name>A0A399RTH7_9BACT</name>
<feature type="region of interest" description="Disordered" evidence="1">
    <location>
        <begin position="79"/>
        <end position="101"/>
    </location>
</feature>
<protein>
    <submittedName>
        <fullName evidence="3">Type IX secretion system membrane protein PorP/SprF</fullName>
    </submittedName>
</protein>
<evidence type="ECO:0000256" key="1">
    <source>
        <dbReference type="SAM" id="MobiDB-lite"/>
    </source>
</evidence>
<dbReference type="InterPro" id="IPR019861">
    <property type="entry name" value="PorP/SprF_Bacteroidetes"/>
</dbReference>
<evidence type="ECO:0000313" key="4">
    <source>
        <dbReference type="Proteomes" id="UP000266005"/>
    </source>
</evidence>
<dbReference type="RefSeq" id="WP_119433248.1">
    <property type="nucleotide sequence ID" value="NZ_QWGE01000005.1"/>
</dbReference>
<accession>A0A399RTH7</accession>
<gene>
    <name evidence="3" type="ORF">D1627_15840</name>
</gene>
<sequence>MNKLLAFSILLLTVTGSAPAQQRPQYTQYTLNNYLANPAITGIEDYGDLKLGTRQQWSGLEGAPESYYVTLHMPINKSGSTSYRGSRTGNVPKEASSKQNVYRRVRPHHGLGLMAMSTETGPLKRGSLSASYAYHQPLSRTLRVAAGVQPGLIQYSLDPAQVKLAKNSVDDPAIYDGRVNEIKFDLSLGLWLYSRNFYAGVSGAQLVPSKRKFVEANTPEDNDGALQQHYYLTGGYRMDVSPYLSVIPSVMVKMAQPSPASVDATVKVMYANRLWGAVTYRHQESVAAMAGININHLLDLAYSYDASTSPLEQANAGSHEVVLGFKLRNSRKIICPEWAW</sequence>
<keyword evidence="2" id="KW-0732">Signal</keyword>
<feature type="chain" id="PRO_5017316678" evidence="2">
    <location>
        <begin position="21"/>
        <end position="340"/>
    </location>
</feature>
<dbReference type="OrthoDB" id="978914at2"/>
<dbReference type="NCBIfam" id="TIGR03519">
    <property type="entry name" value="T9SS_PorP_fam"/>
    <property type="match status" value="1"/>
</dbReference>